<feature type="compositionally biased region" description="Low complexity" evidence="1">
    <location>
        <begin position="15"/>
        <end position="26"/>
    </location>
</feature>
<dbReference type="AlphaFoldDB" id="A0A0D2E053"/>
<dbReference type="Gene3D" id="1.10.472.10">
    <property type="entry name" value="Cyclin-like"/>
    <property type="match status" value="1"/>
</dbReference>
<dbReference type="GO" id="GO:0019901">
    <property type="term" value="F:protein kinase binding"/>
    <property type="evidence" value="ECO:0007669"/>
    <property type="project" value="InterPro"/>
</dbReference>
<dbReference type="GeneID" id="25302136"/>
<accession>A0A0D2E053</accession>
<feature type="region of interest" description="Disordered" evidence="1">
    <location>
        <begin position="86"/>
        <end position="140"/>
    </location>
</feature>
<dbReference type="CDD" id="cd20558">
    <property type="entry name" value="CYCLIN_ScPCL7-like"/>
    <property type="match status" value="1"/>
</dbReference>
<evidence type="ECO:0008006" key="4">
    <source>
        <dbReference type="Google" id="ProtNLM"/>
    </source>
</evidence>
<name>A0A0D2E053_9EURO</name>
<dbReference type="Pfam" id="PF08613">
    <property type="entry name" value="Cyclin"/>
    <property type="match status" value="1"/>
</dbReference>
<gene>
    <name evidence="2" type="ORF">Z517_02646</name>
</gene>
<dbReference type="PANTHER" id="PTHR15615">
    <property type="match status" value="1"/>
</dbReference>
<evidence type="ECO:0000313" key="3">
    <source>
        <dbReference type="Proteomes" id="UP000053029"/>
    </source>
</evidence>
<feature type="compositionally biased region" description="Basic and acidic residues" evidence="1">
    <location>
        <begin position="323"/>
        <end position="339"/>
    </location>
</feature>
<keyword evidence="3" id="KW-1185">Reference proteome</keyword>
<sequence>MGSPEQQGGQKEEAAGMASASSSLPKLPAPPEPENDKGIIPSIKSPSLEGLDDLTPENIDIFKLEPVAALKLLCRNIDNLVQMIGDVPPTPPARSRGGSPARSLSRLRESMTPETAATQTPKKETTKLRPPESASHQEHIDGVLFVKTPIGSPEAHEHEPTAAAHIIGANAQPLYIQHGALARKFYSKRPPPISTEDYLMRMHKYCPMSTAVYLASSLYITRLAVQEKILPVTPRNVHRLLLATLRVAMKALEDLSWPHARFSKVGGVSEGELGRLEITFCYLIDFSLKVDAEMLQHEAENLCRNNRYETVLLDYTLGPLELRMPENGDRKSRGAEKRKASSTLPSRPVVQVGTGIEVLGQS</sequence>
<feature type="region of interest" description="Disordered" evidence="1">
    <location>
        <begin position="1"/>
        <end position="47"/>
    </location>
</feature>
<dbReference type="HOGENOM" id="CLU_052076_0_0_1"/>
<dbReference type="GO" id="GO:0016538">
    <property type="term" value="F:cyclin-dependent protein serine/threonine kinase regulator activity"/>
    <property type="evidence" value="ECO:0007669"/>
    <property type="project" value="TreeGrafter"/>
</dbReference>
<dbReference type="SUPFAM" id="SSF47954">
    <property type="entry name" value="Cyclin-like"/>
    <property type="match status" value="1"/>
</dbReference>
<evidence type="ECO:0000256" key="1">
    <source>
        <dbReference type="SAM" id="MobiDB-lite"/>
    </source>
</evidence>
<feature type="region of interest" description="Disordered" evidence="1">
    <location>
        <begin position="323"/>
        <end position="348"/>
    </location>
</feature>
<dbReference type="OrthoDB" id="5304883at2759"/>
<dbReference type="InterPro" id="IPR013922">
    <property type="entry name" value="Cyclin_PHO80-like"/>
</dbReference>
<dbReference type="VEuPathDB" id="FungiDB:Z517_02646"/>
<dbReference type="InterPro" id="IPR036915">
    <property type="entry name" value="Cyclin-like_sf"/>
</dbReference>
<protein>
    <recommendedName>
        <fullName evidence="4">Cyclin-domain-containing protein</fullName>
    </recommendedName>
</protein>
<reference evidence="2 3" key="1">
    <citation type="submission" date="2015-01" db="EMBL/GenBank/DDBJ databases">
        <title>The Genome Sequence of Fonsecaea pedrosoi CBS 271.37.</title>
        <authorList>
            <consortium name="The Broad Institute Genomics Platform"/>
            <person name="Cuomo C."/>
            <person name="de Hoog S."/>
            <person name="Gorbushina A."/>
            <person name="Stielow B."/>
            <person name="Teixiera M."/>
            <person name="Abouelleil A."/>
            <person name="Chapman S.B."/>
            <person name="Priest M."/>
            <person name="Young S.K."/>
            <person name="Wortman J."/>
            <person name="Nusbaum C."/>
            <person name="Birren B."/>
        </authorList>
    </citation>
    <scope>NUCLEOTIDE SEQUENCE [LARGE SCALE GENOMIC DNA]</scope>
    <source>
        <strain evidence="2 3">CBS 271.37</strain>
    </source>
</reference>
<dbReference type="Proteomes" id="UP000053029">
    <property type="component" value="Unassembled WGS sequence"/>
</dbReference>
<feature type="compositionally biased region" description="Basic and acidic residues" evidence="1">
    <location>
        <begin position="121"/>
        <end position="140"/>
    </location>
</feature>
<evidence type="ECO:0000313" key="2">
    <source>
        <dbReference type="EMBL" id="KIW83401.1"/>
    </source>
</evidence>
<dbReference type="PANTHER" id="PTHR15615:SF32">
    <property type="entry name" value="PROTEIN KINASE COMPLEX COMPONENT, PUTATIVE (AFU_ORTHOLOGUE AFUA_2G07660)-RELATED"/>
    <property type="match status" value="1"/>
</dbReference>
<dbReference type="STRING" id="1442368.A0A0D2E053"/>
<dbReference type="RefSeq" id="XP_013287209.1">
    <property type="nucleotide sequence ID" value="XM_013431755.1"/>
</dbReference>
<dbReference type="GO" id="GO:0000307">
    <property type="term" value="C:cyclin-dependent protein kinase holoenzyme complex"/>
    <property type="evidence" value="ECO:0007669"/>
    <property type="project" value="TreeGrafter"/>
</dbReference>
<proteinExistence type="predicted"/>
<organism evidence="2 3">
    <name type="scientific">Fonsecaea pedrosoi CBS 271.37</name>
    <dbReference type="NCBI Taxonomy" id="1442368"/>
    <lineage>
        <taxon>Eukaryota</taxon>
        <taxon>Fungi</taxon>
        <taxon>Dikarya</taxon>
        <taxon>Ascomycota</taxon>
        <taxon>Pezizomycotina</taxon>
        <taxon>Eurotiomycetes</taxon>
        <taxon>Chaetothyriomycetidae</taxon>
        <taxon>Chaetothyriales</taxon>
        <taxon>Herpotrichiellaceae</taxon>
        <taxon>Fonsecaea</taxon>
    </lineage>
</organism>
<dbReference type="EMBL" id="KN846970">
    <property type="protein sequence ID" value="KIW83401.1"/>
    <property type="molecule type" value="Genomic_DNA"/>
</dbReference>
<dbReference type="GO" id="GO:0005634">
    <property type="term" value="C:nucleus"/>
    <property type="evidence" value="ECO:0007669"/>
    <property type="project" value="TreeGrafter"/>
</dbReference>